<feature type="domain" description="Phosphodiester glycosidase" evidence="1">
    <location>
        <begin position="104"/>
        <end position="253"/>
    </location>
</feature>
<evidence type="ECO:0000259" key="1">
    <source>
        <dbReference type="Pfam" id="PF09992"/>
    </source>
</evidence>
<dbReference type="Proteomes" id="UP001221838">
    <property type="component" value="Unassembled WGS sequence"/>
</dbReference>
<dbReference type="EMBL" id="JAQNDM010000002">
    <property type="protein sequence ID" value="MDC0714923.1"/>
    <property type="molecule type" value="Genomic_DNA"/>
</dbReference>
<dbReference type="InterPro" id="IPR018711">
    <property type="entry name" value="NAGPA"/>
</dbReference>
<sequence length="278" mass="30211">MSRRGASGWKLPVKYMLTLLLGSGLGMGATHLLAAPSPPMAPRSVQAPAVRPAARRLAYQGHTYDTYEADLTQSKLHFFFQQPDGTSFSSLGNLRGWLQGRGKRLVFATNAGMFTPARRPVGLYVEEGRELVGLNTQEDTGNFFLKPNAVFFVTETGAGILESGAYEAHPPAKVLYATQSGPALLLHGKVHPAFREGSRNLSPRRSGVGIIPPNKVVFAIANQEVNLHEFASFFRDQFGCQDALYLDGVVSRMYLPALGRDELDGDFGAMIAISEPVK</sequence>
<keyword evidence="2" id="KW-0378">Hydrolase</keyword>
<comment type="caution">
    <text evidence="2">The sequence shown here is derived from an EMBL/GenBank/DDBJ whole genome shotgun (WGS) entry which is preliminary data.</text>
</comment>
<name>A0ABT5DMT6_9BACT</name>
<dbReference type="GO" id="GO:0016798">
    <property type="term" value="F:hydrolase activity, acting on glycosyl bonds"/>
    <property type="evidence" value="ECO:0007669"/>
    <property type="project" value="UniProtKB-KW"/>
</dbReference>
<proteinExistence type="predicted"/>
<accession>A0ABT5DMT6</accession>
<keyword evidence="3" id="KW-1185">Reference proteome</keyword>
<gene>
    <name evidence="2" type="ORF">POL68_41120</name>
</gene>
<evidence type="ECO:0000313" key="3">
    <source>
        <dbReference type="Proteomes" id="UP001221838"/>
    </source>
</evidence>
<dbReference type="RefSeq" id="WP_272145603.1">
    <property type="nucleotide sequence ID" value="NZ_JAQNDM010000002.1"/>
</dbReference>
<reference evidence="2 3" key="1">
    <citation type="submission" date="2022-11" db="EMBL/GenBank/DDBJ databases">
        <title>Minimal conservation of predation-associated metabolite biosynthetic gene clusters underscores biosynthetic potential of Myxococcota including descriptions for ten novel species: Archangium lansinium sp. nov., Myxococcus landrumus sp. nov., Nannocystis bai.</title>
        <authorList>
            <person name="Ahearne A."/>
            <person name="Stevens C."/>
            <person name="Dowd S."/>
        </authorList>
    </citation>
    <scope>NUCLEOTIDE SEQUENCE [LARGE SCALE GENOMIC DNA]</scope>
    <source>
        <strain evidence="2 3">NCWAL01</strain>
    </source>
</reference>
<protein>
    <submittedName>
        <fullName evidence="2">Phosphodiester glycosidase family protein</fullName>
    </submittedName>
</protein>
<dbReference type="Pfam" id="PF09992">
    <property type="entry name" value="NAGPA"/>
    <property type="match status" value="1"/>
</dbReference>
<evidence type="ECO:0000313" key="2">
    <source>
        <dbReference type="EMBL" id="MDC0714923.1"/>
    </source>
</evidence>
<keyword evidence="2" id="KW-0326">Glycosidase</keyword>
<organism evidence="2 3">
    <name type="scientific">Stigmatella ashevillensis</name>
    <dbReference type="NCBI Taxonomy" id="2995309"/>
    <lineage>
        <taxon>Bacteria</taxon>
        <taxon>Pseudomonadati</taxon>
        <taxon>Myxococcota</taxon>
        <taxon>Myxococcia</taxon>
        <taxon>Myxococcales</taxon>
        <taxon>Cystobacterineae</taxon>
        <taxon>Archangiaceae</taxon>
        <taxon>Stigmatella</taxon>
    </lineage>
</organism>